<proteinExistence type="predicted"/>
<sequence length="1252" mass="142815">MDIREQVDNELRSIAATTLPESVKKNIEKVLFALKSNDSSFHISESDDPFINVYTDISKQKKNVNEYINLISVIKLLIESSILDGTALQIILTDILEQIQTGNDSYCLKVLQVALSLFSSQVGKIEDRISSTKCILKLINSSSELVKQVSIATFHQLIDVTFDQSKSQHQGLNLSQSISQELKLDETSKETSKTIETFEVDEKTHWSIIFSINLINDIITSFQNGSPKTFSNVFKLESVRNLLPDFLKHILDKNFVLLSHYNTEYNKIIDQLMKYLSNQKDNLIFLRFVPFVIFYLTKKDVQTAQKLTIKVTKLIDTVPIAFCTLKTIFLYNPGEIFTLLSGEQLVVITKKACNYILSNFKGQFSNSIIVFGKNKPTVESYDTVSVSSSEIINSCVSLIYIQIPQCILHLEHFDQIFESFETIWQRVVALTENQQTLLTSLKISRLAVKIAVARSQSDPINRIVSTLCGISLPQSSAYSMTLKSVISLSSITRLLKSLTYRIMRFWPLLLETISKCHHTASHRRSPADIQALSLISSDILDFSIELTNESFTNLFKIIVKLSDDESISFVKNNGTVPNFWPLKSLSLLFIQNISRSELIEEKYFGHIKTLIECESKEFRTQATYELFEVGKSMIEFPSSSEKCRQSIFDFIHLTTSSSHKDVSVASFSSLLNFLSGKTSDQIKDGWPLILTTLKAVWTTPYNDNIANGFRTLNFVCRDCLRLIGLKSADVLMSTVSSFISQEEDINTALGSVGLFWDIGSGMVPVENEETKKGWKILFEVLEKYFYDKRQNVSIATLDTFFNLCSTFNQQFPDDLKKFVNEEILSPLFEKILEICEDKNQSLADQIDAFLLSLQNGIQTLVSLGNYQKVMPIIVKTIEKISMRTEIQTKSSDCLKNFISLCAINDNLLIHEVIKSCDQILTKLTQNVTVNNNHIQVLSNVMAEILPNVCSKIDDSDFCLVLGILDLFCTFQLEKNFLNLAIHVTLNSLSNYKDLSEQRLSLIVQMLLSLISLKHTNLTLKVFEVLQLLYEKLFSFETRSKCFELVLPMFLRYLPQSDAYNCLKKILEFDVNLSLFMMKEINVRRLVDLGRRFNDFKGQILERTVNYMYFIQPKVFPIYLSLSDNLVYISYFNEICHVNSSEEKIKFAIATKSDVYSSLAEQFNLIISEEKSLGTILPKSRYEGVLVFLEKVTEIKTDDRIFGLTDFDNQSHLFLMVEMMIKLTESKSGGIRKAAQKIIQIVNEKTKEKLITN</sequence>
<dbReference type="KEGG" id="tva:4768554"/>
<dbReference type="InParanoid" id="A2E9T4"/>
<dbReference type="InterPro" id="IPR016024">
    <property type="entry name" value="ARM-type_fold"/>
</dbReference>
<dbReference type="VEuPathDB" id="TrichDB:TVAGG3_0043570"/>
<dbReference type="Gene3D" id="1.25.10.10">
    <property type="entry name" value="Leucine-rich Repeat Variant"/>
    <property type="match status" value="1"/>
</dbReference>
<keyword evidence="2" id="KW-1185">Reference proteome</keyword>
<dbReference type="InterPro" id="IPR011989">
    <property type="entry name" value="ARM-like"/>
</dbReference>
<evidence type="ECO:0008006" key="3">
    <source>
        <dbReference type="Google" id="ProtNLM"/>
    </source>
</evidence>
<evidence type="ECO:0000313" key="1">
    <source>
        <dbReference type="EMBL" id="EAY10619.1"/>
    </source>
</evidence>
<dbReference type="RefSeq" id="XP_001322842.1">
    <property type="nucleotide sequence ID" value="XM_001322807.1"/>
</dbReference>
<dbReference type="STRING" id="5722.A2E9T4"/>
<gene>
    <name evidence="1" type="ORF">TVAG_282190</name>
</gene>
<protein>
    <recommendedName>
        <fullName evidence="3">Mon2/Sec7/BIG1-like dimerisation and cyclophilin-binding domain-containing protein</fullName>
    </recommendedName>
</protein>
<dbReference type="EMBL" id="DS113335">
    <property type="protein sequence ID" value="EAY10619.1"/>
    <property type="molecule type" value="Genomic_DNA"/>
</dbReference>
<dbReference type="OrthoDB" id="294853at2759"/>
<reference evidence="1" key="2">
    <citation type="journal article" date="2007" name="Science">
        <title>Draft genome sequence of the sexually transmitted pathogen Trichomonas vaginalis.</title>
        <authorList>
            <person name="Carlton J.M."/>
            <person name="Hirt R.P."/>
            <person name="Silva J.C."/>
            <person name="Delcher A.L."/>
            <person name="Schatz M."/>
            <person name="Zhao Q."/>
            <person name="Wortman J.R."/>
            <person name="Bidwell S.L."/>
            <person name="Alsmark U.C.M."/>
            <person name="Besteiro S."/>
            <person name="Sicheritz-Ponten T."/>
            <person name="Noel C.J."/>
            <person name="Dacks J.B."/>
            <person name="Foster P.G."/>
            <person name="Simillion C."/>
            <person name="Van de Peer Y."/>
            <person name="Miranda-Saavedra D."/>
            <person name="Barton G.J."/>
            <person name="Westrop G.D."/>
            <person name="Mueller S."/>
            <person name="Dessi D."/>
            <person name="Fiori P.L."/>
            <person name="Ren Q."/>
            <person name="Paulsen I."/>
            <person name="Zhang H."/>
            <person name="Bastida-Corcuera F.D."/>
            <person name="Simoes-Barbosa A."/>
            <person name="Brown M.T."/>
            <person name="Hayes R.D."/>
            <person name="Mukherjee M."/>
            <person name="Okumura C.Y."/>
            <person name="Schneider R."/>
            <person name="Smith A.J."/>
            <person name="Vanacova S."/>
            <person name="Villalvazo M."/>
            <person name="Haas B.J."/>
            <person name="Pertea M."/>
            <person name="Feldblyum T.V."/>
            <person name="Utterback T.R."/>
            <person name="Shu C.L."/>
            <person name="Osoegawa K."/>
            <person name="de Jong P.J."/>
            <person name="Hrdy I."/>
            <person name="Horvathova L."/>
            <person name="Zubacova Z."/>
            <person name="Dolezal P."/>
            <person name="Malik S.B."/>
            <person name="Logsdon J.M. Jr."/>
            <person name="Henze K."/>
            <person name="Gupta A."/>
            <person name="Wang C.C."/>
            <person name="Dunne R.L."/>
            <person name="Upcroft J.A."/>
            <person name="Upcroft P."/>
            <person name="White O."/>
            <person name="Salzberg S.L."/>
            <person name="Tang P."/>
            <person name="Chiu C.-H."/>
            <person name="Lee Y.-S."/>
            <person name="Embley T.M."/>
            <person name="Coombs G.H."/>
            <person name="Mottram J.C."/>
            <person name="Tachezy J."/>
            <person name="Fraser-Liggett C.M."/>
            <person name="Johnson P.J."/>
        </authorList>
    </citation>
    <scope>NUCLEOTIDE SEQUENCE [LARGE SCALE GENOMIC DNA]</scope>
    <source>
        <strain evidence="1">G3</strain>
    </source>
</reference>
<name>A2E9T4_TRIV3</name>
<dbReference type="VEuPathDB" id="TrichDB:TVAG_282190"/>
<dbReference type="SUPFAM" id="SSF48371">
    <property type="entry name" value="ARM repeat"/>
    <property type="match status" value="1"/>
</dbReference>
<evidence type="ECO:0000313" key="2">
    <source>
        <dbReference type="Proteomes" id="UP000001542"/>
    </source>
</evidence>
<accession>A2E9T4</accession>
<organism evidence="1 2">
    <name type="scientific">Trichomonas vaginalis (strain ATCC PRA-98 / G3)</name>
    <dbReference type="NCBI Taxonomy" id="412133"/>
    <lineage>
        <taxon>Eukaryota</taxon>
        <taxon>Metamonada</taxon>
        <taxon>Parabasalia</taxon>
        <taxon>Trichomonadida</taxon>
        <taxon>Trichomonadidae</taxon>
        <taxon>Trichomonas</taxon>
    </lineage>
</organism>
<dbReference type="Proteomes" id="UP000001542">
    <property type="component" value="Unassembled WGS sequence"/>
</dbReference>
<reference evidence="1" key="1">
    <citation type="submission" date="2006-10" db="EMBL/GenBank/DDBJ databases">
        <authorList>
            <person name="Amadeo P."/>
            <person name="Zhao Q."/>
            <person name="Wortman J."/>
            <person name="Fraser-Liggett C."/>
            <person name="Carlton J."/>
        </authorList>
    </citation>
    <scope>NUCLEOTIDE SEQUENCE</scope>
    <source>
        <strain evidence="1">G3</strain>
    </source>
</reference>
<dbReference type="AlphaFoldDB" id="A2E9T4"/>